<dbReference type="Proteomes" id="UP000449547">
    <property type="component" value="Unassembled WGS sequence"/>
</dbReference>
<feature type="region of interest" description="Disordered" evidence="1">
    <location>
        <begin position="1"/>
        <end position="63"/>
    </location>
</feature>
<protein>
    <submittedName>
        <fullName evidence="2">Uncharacterized protein</fullName>
    </submittedName>
</protein>
<proteinExistence type="predicted"/>
<feature type="compositionally biased region" description="Acidic residues" evidence="1">
    <location>
        <begin position="131"/>
        <end position="140"/>
    </location>
</feature>
<dbReference type="EMBL" id="SWFT01000042">
    <property type="protein sequence ID" value="KAA8905704.1"/>
    <property type="molecule type" value="Genomic_DNA"/>
</dbReference>
<dbReference type="VEuPathDB" id="FungiDB:DIURU_001366"/>
<feature type="region of interest" description="Disordered" evidence="1">
    <location>
        <begin position="79"/>
        <end position="143"/>
    </location>
</feature>
<accession>A0A642UUR9</accession>
<dbReference type="GeneID" id="54780019"/>
<feature type="compositionally biased region" description="Low complexity" evidence="1">
    <location>
        <begin position="50"/>
        <end position="63"/>
    </location>
</feature>
<organism evidence="2 3">
    <name type="scientific">Diutina rugosa</name>
    <name type="common">Yeast</name>
    <name type="synonym">Candida rugosa</name>
    <dbReference type="NCBI Taxonomy" id="5481"/>
    <lineage>
        <taxon>Eukaryota</taxon>
        <taxon>Fungi</taxon>
        <taxon>Dikarya</taxon>
        <taxon>Ascomycota</taxon>
        <taxon>Saccharomycotina</taxon>
        <taxon>Pichiomycetes</taxon>
        <taxon>Debaryomycetaceae</taxon>
        <taxon>Diutina</taxon>
    </lineage>
</organism>
<reference evidence="2 3" key="1">
    <citation type="submission" date="2019-07" db="EMBL/GenBank/DDBJ databases">
        <title>Genome assembly of two rare yeast pathogens: Diutina rugosa and Trichomonascus ciferrii.</title>
        <authorList>
            <person name="Mixao V."/>
            <person name="Saus E."/>
            <person name="Hansen A."/>
            <person name="Lass-Flor C."/>
            <person name="Gabaldon T."/>
        </authorList>
    </citation>
    <scope>NUCLEOTIDE SEQUENCE [LARGE SCALE GENOMIC DNA]</scope>
    <source>
        <strain evidence="2 3">CBS 613</strain>
    </source>
</reference>
<dbReference type="OrthoDB" id="5364312at2759"/>
<feature type="compositionally biased region" description="Polar residues" evidence="1">
    <location>
        <begin position="28"/>
        <end position="42"/>
    </location>
</feature>
<evidence type="ECO:0000256" key="1">
    <source>
        <dbReference type="SAM" id="MobiDB-lite"/>
    </source>
</evidence>
<sequence>MVYPSRRNSSVVGLSMALGGGRPRGPSRKNSAYSMSQVADNNSVAPPRPSALSSPPKLSSSRSSLNFCSYVDIVQENDDMPQFRTSYSSGYIPKSPQSLHGPTKAKRPSVPGRAPTNNADSLKFMISPESSEGEGDDDDLVVASTLGAHLRHTTTELSSAEH</sequence>
<feature type="compositionally biased region" description="Polar residues" evidence="1">
    <location>
        <begin position="1"/>
        <end position="12"/>
    </location>
</feature>
<keyword evidence="3" id="KW-1185">Reference proteome</keyword>
<evidence type="ECO:0000313" key="2">
    <source>
        <dbReference type="EMBL" id="KAA8905704.1"/>
    </source>
</evidence>
<dbReference type="AlphaFoldDB" id="A0A642UUR9"/>
<dbReference type="RefSeq" id="XP_034013814.1">
    <property type="nucleotide sequence ID" value="XM_034153901.1"/>
</dbReference>
<feature type="compositionally biased region" description="Polar residues" evidence="1">
    <location>
        <begin position="83"/>
        <end position="100"/>
    </location>
</feature>
<comment type="caution">
    <text evidence="2">The sequence shown here is derived from an EMBL/GenBank/DDBJ whole genome shotgun (WGS) entry which is preliminary data.</text>
</comment>
<evidence type="ECO:0000313" key="3">
    <source>
        <dbReference type="Proteomes" id="UP000449547"/>
    </source>
</evidence>
<dbReference type="OMA" id="NNDETWK"/>
<gene>
    <name evidence="2" type="ORF">DIURU_001366</name>
</gene>
<name>A0A642UUR9_DIURU</name>